<evidence type="ECO:0000256" key="1">
    <source>
        <dbReference type="SAM" id="MobiDB-lite"/>
    </source>
</evidence>
<evidence type="ECO:0000313" key="4">
    <source>
        <dbReference type="Proteomes" id="UP000627166"/>
    </source>
</evidence>
<evidence type="ECO:0000313" key="3">
    <source>
        <dbReference type="EMBL" id="MBD8045802.1"/>
    </source>
</evidence>
<dbReference type="Proteomes" id="UP000627166">
    <property type="component" value="Unassembled WGS sequence"/>
</dbReference>
<keyword evidence="2" id="KW-0472">Membrane</keyword>
<reference evidence="3 4" key="1">
    <citation type="submission" date="2020-08" db="EMBL/GenBank/DDBJ databases">
        <title>A Genomic Blueprint of the Chicken Gut Microbiome.</title>
        <authorList>
            <person name="Gilroy R."/>
            <person name="Ravi A."/>
            <person name="Getino M."/>
            <person name="Pursley I."/>
            <person name="Horton D.L."/>
            <person name="Alikhan N.-F."/>
            <person name="Baker D."/>
            <person name="Gharbi K."/>
            <person name="Hall N."/>
            <person name="Watson M."/>
            <person name="Adriaenssens E.M."/>
            <person name="Foster-Nyarko E."/>
            <person name="Jarju S."/>
            <person name="Secka A."/>
            <person name="Antonio M."/>
            <person name="Oren A."/>
            <person name="Chaudhuri R."/>
            <person name="La Ragione R.M."/>
            <person name="Hildebrand F."/>
            <person name="Pallen M.J."/>
        </authorList>
    </citation>
    <scope>NUCLEOTIDE SEQUENCE [LARGE SCALE GENOMIC DNA]</scope>
    <source>
        <strain evidence="3 4">N37</strain>
    </source>
</reference>
<dbReference type="EMBL" id="JACSQB010000018">
    <property type="protein sequence ID" value="MBD8045802.1"/>
    <property type="molecule type" value="Genomic_DNA"/>
</dbReference>
<keyword evidence="2" id="KW-1133">Transmembrane helix</keyword>
<feature type="region of interest" description="Disordered" evidence="1">
    <location>
        <begin position="221"/>
        <end position="242"/>
    </location>
</feature>
<keyword evidence="4" id="KW-1185">Reference proteome</keyword>
<dbReference type="RefSeq" id="WP_191738777.1">
    <property type="nucleotide sequence ID" value="NZ_JACSQB010000018.1"/>
</dbReference>
<dbReference type="Gene3D" id="1.10.287.1490">
    <property type="match status" value="1"/>
</dbReference>
<organism evidence="3 4">
    <name type="scientific">Clostridium faecium</name>
    <dbReference type="NCBI Taxonomy" id="2762223"/>
    <lineage>
        <taxon>Bacteria</taxon>
        <taxon>Bacillati</taxon>
        <taxon>Bacillota</taxon>
        <taxon>Clostridia</taxon>
        <taxon>Eubacteriales</taxon>
        <taxon>Clostridiaceae</taxon>
        <taxon>Clostridium</taxon>
    </lineage>
</organism>
<feature type="compositionally biased region" description="Basic and acidic residues" evidence="1">
    <location>
        <begin position="221"/>
        <end position="231"/>
    </location>
</feature>
<accession>A0ABR8YNI8</accession>
<protein>
    <recommendedName>
        <fullName evidence="5">Chromosome partition protein Smc</fullName>
    </recommendedName>
</protein>
<feature type="compositionally biased region" description="Polar residues" evidence="1">
    <location>
        <begin position="233"/>
        <end position="242"/>
    </location>
</feature>
<feature type="transmembrane region" description="Helical" evidence="2">
    <location>
        <begin position="21"/>
        <end position="42"/>
    </location>
</feature>
<evidence type="ECO:0000256" key="2">
    <source>
        <dbReference type="SAM" id="Phobius"/>
    </source>
</evidence>
<keyword evidence="2" id="KW-0812">Transmembrane</keyword>
<proteinExistence type="predicted"/>
<gene>
    <name evidence="3" type="ORF">H9637_01890</name>
</gene>
<evidence type="ECO:0008006" key="5">
    <source>
        <dbReference type="Google" id="ProtNLM"/>
    </source>
</evidence>
<name>A0ABR8YNI8_9CLOT</name>
<sequence length="278" mass="32556">MESSHDKMEIKISNISKRLKNNVSAFYHFIALFLILGLTFFLSSNRLFNKNFDIISTELNKKIVTSNMSIELKSREFNPNNGLIKFNFKINRQGIQHTPIKAEIIERSNLQNKIETNLVKLSEEDYVIYANLPEKWSVISLNIIEENEVNKSNKFYSDIRDIKINNQLVEKNKKDLKIEITDDEIKDISKEIDEINLEIENKNSDIRALEDKNKSLEEDKKYQTENEKVKTNAEIQSSKGTIENTKLEIERMNKNKLELQEKIKKLKEKKADLSKSIK</sequence>
<comment type="caution">
    <text evidence="3">The sequence shown here is derived from an EMBL/GenBank/DDBJ whole genome shotgun (WGS) entry which is preliminary data.</text>
</comment>